<name>A0A8E2ENA6_9PEZI</name>
<gene>
    <name evidence="1" type="ORF">AOQ84DRAFT_204085</name>
</gene>
<accession>A0A8E2ENA6</accession>
<evidence type="ECO:0008006" key="3">
    <source>
        <dbReference type="Google" id="ProtNLM"/>
    </source>
</evidence>
<dbReference type="EMBL" id="KV751052">
    <property type="protein sequence ID" value="OCL01810.1"/>
    <property type="molecule type" value="Genomic_DNA"/>
</dbReference>
<reference evidence="1 2" key="1">
    <citation type="journal article" date="2016" name="Nat. Commun.">
        <title>Ectomycorrhizal ecology is imprinted in the genome of the dominant symbiotic fungus Cenococcum geophilum.</title>
        <authorList>
            <consortium name="DOE Joint Genome Institute"/>
            <person name="Peter M."/>
            <person name="Kohler A."/>
            <person name="Ohm R.A."/>
            <person name="Kuo A."/>
            <person name="Krutzmann J."/>
            <person name="Morin E."/>
            <person name="Arend M."/>
            <person name="Barry K.W."/>
            <person name="Binder M."/>
            <person name="Choi C."/>
            <person name="Clum A."/>
            <person name="Copeland A."/>
            <person name="Grisel N."/>
            <person name="Haridas S."/>
            <person name="Kipfer T."/>
            <person name="LaButti K."/>
            <person name="Lindquist E."/>
            <person name="Lipzen A."/>
            <person name="Maire R."/>
            <person name="Meier B."/>
            <person name="Mihaltcheva S."/>
            <person name="Molinier V."/>
            <person name="Murat C."/>
            <person name="Poggeler S."/>
            <person name="Quandt C.A."/>
            <person name="Sperisen C."/>
            <person name="Tritt A."/>
            <person name="Tisserant E."/>
            <person name="Crous P.W."/>
            <person name="Henrissat B."/>
            <person name="Nehls U."/>
            <person name="Egli S."/>
            <person name="Spatafora J.W."/>
            <person name="Grigoriev I.V."/>
            <person name="Martin F.M."/>
        </authorList>
    </citation>
    <scope>NUCLEOTIDE SEQUENCE [LARGE SCALE GENOMIC DNA]</scope>
    <source>
        <strain evidence="1 2">CBS 207.34</strain>
    </source>
</reference>
<evidence type="ECO:0000313" key="2">
    <source>
        <dbReference type="Proteomes" id="UP000250140"/>
    </source>
</evidence>
<dbReference type="AlphaFoldDB" id="A0A8E2ENA6"/>
<keyword evidence="2" id="KW-1185">Reference proteome</keyword>
<dbReference type="InterPro" id="IPR032675">
    <property type="entry name" value="LRR_dom_sf"/>
</dbReference>
<organism evidence="1 2">
    <name type="scientific">Glonium stellatum</name>
    <dbReference type="NCBI Taxonomy" id="574774"/>
    <lineage>
        <taxon>Eukaryota</taxon>
        <taxon>Fungi</taxon>
        <taxon>Dikarya</taxon>
        <taxon>Ascomycota</taxon>
        <taxon>Pezizomycotina</taxon>
        <taxon>Dothideomycetes</taxon>
        <taxon>Pleosporomycetidae</taxon>
        <taxon>Gloniales</taxon>
        <taxon>Gloniaceae</taxon>
        <taxon>Glonium</taxon>
    </lineage>
</organism>
<sequence length="483" mass="54652">MHINNFPYEVLSQILETATKLNERDGATFTFGLSQAPLPLQKVPLQRYVRGPVPPDMLKWDATASIRLVCWTWHEWALNYALKDVYIRRWRGSERWAELSQKREKYNIYELIENPSGVAVYRDPFCSLNRTVKLLSDYPSVAAKIRRMWFNGFYVSETDQQIFRALRSCVNLTSVSLPWTTLRHLSAAEWGQLLLCNGTPLQSLELLAVDLTAAQVKDPKNQVDMRPLASGTVDFSRLRKLKIFGNSAFMPIDDQDLQAISRTATRLEEFHLTCLSTISIDGVMAIVKSSRSTLRVLEHSPRSNDGFWHPHPGSLSDSEHICTVLTSCPRLQTVSLSVPSMCSALFANEKVRWEGDCQVRAARLCGHEDGRSNIGAQETLQQLLQQARRLASARARSYMPKDLFVELFFADFIFEPHISSVHGDFQIAELASGGAWPTSRTLSRKGPYGTTGLYGKDEEGLFERVDEAEFLDGVRKNWLSISA</sequence>
<protein>
    <recommendedName>
        <fullName evidence="3">F-box domain-containing protein</fullName>
    </recommendedName>
</protein>
<dbReference type="Proteomes" id="UP000250140">
    <property type="component" value="Unassembled WGS sequence"/>
</dbReference>
<dbReference type="OrthoDB" id="5283561at2759"/>
<dbReference type="Gene3D" id="3.80.10.10">
    <property type="entry name" value="Ribonuclease Inhibitor"/>
    <property type="match status" value="1"/>
</dbReference>
<evidence type="ECO:0000313" key="1">
    <source>
        <dbReference type="EMBL" id="OCL01810.1"/>
    </source>
</evidence>
<dbReference type="SUPFAM" id="SSF52047">
    <property type="entry name" value="RNI-like"/>
    <property type="match status" value="1"/>
</dbReference>
<proteinExistence type="predicted"/>